<keyword evidence="3" id="KW-1185">Reference proteome</keyword>
<sequence>MGVGEDLHLDVAAAFEVGLDEDLAVAEGAHGLGARGLQCGAQFVEAAHDAHAAPAAARGRLDQYRQVRLGDLAQGGDAHQFLGAGLGRHRLDRRRGRSDPDQAGVEDGTGEVGVLGEEAVSGVHGVRAGAHGGLHHQVGAEVGVGGCRARQPYGGVGHARVERVLVGVRVHGDGPDAEFGAGAEDPAGDLAAVGDQQGRNHVIPHIRKTPKPPRAPS</sequence>
<feature type="compositionally biased region" description="Basic residues" evidence="1">
    <location>
        <begin position="202"/>
        <end position="211"/>
    </location>
</feature>
<name>A0A918CSJ1_9ACTN</name>
<reference evidence="2" key="1">
    <citation type="journal article" date="2014" name="Int. J. Syst. Evol. Microbiol.">
        <title>Complete genome sequence of Corynebacterium casei LMG S-19264T (=DSM 44701T), isolated from a smear-ripened cheese.</title>
        <authorList>
            <consortium name="US DOE Joint Genome Institute (JGI-PGF)"/>
            <person name="Walter F."/>
            <person name="Albersmeier A."/>
            <person name="Kalinowski J."/>
            <person name="Ruckert C."/>
        </authorList>
    </citation>
    <scope>NUCLEOTIDE SEQUENCE</scope>
    <source>
        <strain evidence="2">CGMCC 4.7110</strain>
    </source>
</reference>
<organism evidence="2 3">
    <name type="scientific">Streptomyces fuscichromogenes</name>
    <dbReference type="NCBI Taxonomy" id="1324013"/>
    <lineage>
        <taxon>Bacteria</taxon>
        <taxon>Bacillati</taxon>
        <taxon>Actinomycetota</taxon>
        <taxon>Actinomycetes</taxon>
        <taxon>Kitasatosporales</taxon>
        <taxon>Streptomycetaceae</taxon>
        <taxon>Streptomyces</taxon>
    </lineage>
</organism>
<gene>
    <name evidence="2" type="ORF">GCM10011578_042000</name>
</gene>
<evidence type="ECO:0000256" key="1">
    <source>
        <dbReference type="SAM" id="MobiDB-lite"/>
    </source>
</evidence>
<evidence type="ECO:0000313" key="2">
    <source>
        <dbReference type="EMBL" id="GGN14349.1"/>
    </source>
</evidence>
<proteinExistence type="predicted"/>
<dbReference type="Proteomes" id="UP000653411">
    <property type="component" value="Unassembled WGS sequence"/>
</dbReference>
<feature type="region of interest" description="Disordered" evidence="1">
    <location>
        <begin position="195"/>
        <end position="217"/>
    </location>
</feature>
<dbReference type="EMBL" id="BMML01000009">
    <property type="protein sequence ID" value="GGN14349.1"/>
    <property type="molecule type" value="Genomic_DNA"/>
</dbReference>
<accession>A0A918CSJ1</accession>
<comment type="caution">
    <text evidence="2">The sequence shown here is derived from an EMBL/GenBank/DDBJ whole genome shotgun (WGS) entry which is preliminary data.</text>
</comment>
<dbReference type="AlphaFoldDB" id="A0A918CSJ1"/>
<reference evidence="2" key="2">
    <citation type="submission" date="2020-09" db="EMBL/GenBank/DDBJ databases">
        <authorList>
            <person name="Sun Q."/>
            <person name="Zhou Y."/>
        </authorList>
    </citation>
    <scope>NUCLEOTIDE SEQUENCE</scope>
    <source>
        <strain evidence="2">CGMCC 4.7110</strain>
    </source>
</reference>
<protein>
    <submittedName>
        <fullName evidence="2">Uncharacterized protein</fullName>
    </submittedName>
</protein>
<evidence type="ECO:0000313" key="3">
    <source>
        <dbReference type="Proteomes" id="UP000653411"/>
    </source>
</evidence>